<gene>
    <name evidence="1" type="ORF">ILEXP_LOCUS50693</name>
</gene>
<name>A0ABC8UI07_9AQUA</name>
<proteinExistence type="predicted"/>
<evidence type="ECO:0000313" key="2">
    <source>
        <dbReference type="Proteomes" id="UP001642360"/>
    </source>
</evidence>
<organism evidence="1 2">
    <name type="scientific">Ilex paraguariensis</name>
    <name type="common">yerba mate</name>
    <dbReference type="NCBI Taxonomy" id="185542"/>
    <lineage>
        <taxon>Eukaryota</taxon>
        <taxon>Viridiplantae</taxon>
        <taxon>Streptophyta</taxon>
        <taxon>Embryophyta</taxon>
        <taxon>Tracheophyta</taxon>
        <taxon>Spermatophyta</taxon>
        <taxon>Magnoliopsida</taxon>
        <taxon>eudicotyledons</taxon>
        <taxon>Gunneridae</taxon>
        <taxon>Pentapetalae</taxon>
        <taxon>asterids</taxon>
        <taxon>campanulids</taxon>
        <taxon>Aquifoliales</taxon>
        <taxon>Aquifoliaceae</taxon>
        <taxon>Ilex</taxon>
    </lineage>
</organism>
<dbReference type="Proteomes" id="UP001642360">
    <property type="component" value="Unassembled WGS sequence"/>
</dbReference>
<dbReference type="EMBL" id="CAUOFW020007811">
    <property type="protein sequence ID" value="CAK9180673.1"/>
    <property type="molecule type" value="Genomic_DNA"/>
</dbReference>
<sequence length="88" mass="9517">MVEISSAISFGMVSRIGIEALHSPFVLCTAEVQVFTSLLTLSTAEVLHLPSHFEALLDSAMVDSSIAQPGKELLLFPSLFWLKGRRGA</sequence>
<keyword evidence="2" id="KW-1185">Reference proteome</keyword>
<protein>
    <submittedName>
        <fullName evidence="1">Uncharacterized protein</fullName>
    </submittedName>
</protein>
<accession>A0ABC8UI07</accession>
<evidence type="ECO:0000313" key="1">
    <source>
        <dbReference type="EMBL" id="CAK9180673.1"/>
    </source>
</evidence>
<reference evidence="1 2" key="1">
    <citation type="submission" date="2024-02" db="EMBL/GenBank/DDBJ databases">
        <authorList>
            <person name="Vignale AGUSTIN F."/>
            <person name="Sosa J E."/>
            <person name="Modenutti C."/>
        </authorList>
    </citation>
    <scope>NUCLEOTIDE SEQUENCE [LARGE SCALE GENOMIC DNA]</scope>
</reference>
<comment type="caution">
    <text evidence="1">The sequence shown here is derived from an EMBL/GenBank/DDBJ whole genome shotgun (WGS) entry which is preliminary data.</text>
</comment>
<dbReference type="AlphaFoldDB" id="A0ABC8UI07"/>